<evidence type="ECO:0000313" key="3">
    <source>
        <dbReference type="Proteomes" id="UP000321189"/>
    </source>
</evidence>
<accession>A0ABQ0UHJ2</accession>
<evidence type="ECO:0008006" key="4">
    <source>
        <dbReference type="Google" id="ProtNLM"/>
    </source>
</evidence>
<dbReference type="EMBL" id="BJUT01000049">
    <property type="protein sequence ID" value="GEK77922.1"/>
    <property type="molecule type" value="Genomic_DNA"/>
</dbReference>
<dbReference type="RefSeq" id="WP_154945820.1">
    <property type="nucleotide sequence ID" value="NZ_BJUT01000049.1"/>
</dbReference>
<sequence>MKKRIVFPLLLSLFISSFAFAQGSFRLKNGNLLSVGKTKSDIVAVVGAPLYKDALNEAVDIGNGDKLVKTEEFTYKLKGSIGGMYIVLIRFENNIVTSISSKQVDRL</sequence>
<feature type="chain" id="PRO_5047285008" description="DUF2845 domain-containing protein" evidence="1">
    <location>
        <begin position="22"/>
        <end position="107"/>
    </location>
</feature>
<feature type="signal peptide" evidence="1">
    <location>
        <begin position="1"/>
        <end position="21"/>
    </location>
</feature>
<gene>
    <name evidence="2" type="ORF">PAT01_32260</name>
</gene>
<name>A0ABQ0UHJ2_PSEAF</name>
<dbReference type="Proteomes" id="UP000321189">
    <property type="component" value="Unassembled WGS sequence"/>
</dbReference>
<protein>
    <recommendedName>
        <fullName evidence="4">DUF2845 domain-containing protein</fullName>
    </recommendedName>
</protein>
<organism evidence="2 3">
    <name type="scientific">Pseudoalteromonas atlantica</name>
    <name type="common">Alteromonas atlantica</name>
    <dbReference type="NCBI Taxonomy" id="288"/>
    <lineage>
        <taxon>Bacteria</taxon>
        <taxon>Pseudomonadati</taxon>
        <taxon>Pseudomonadota</taxon>
        <taxon>Gammaproteobacteria</taxon>
        <taxon>Alteromonadales</taxon>
        <taxon>Pseudoalteromonadaceae</taxon>
        <taxon>Pseudoalteromonas</taxon>
    </lineage>
</organism>
<comment type="caution">
    <text evidence="2">The sequence shown here is derived from an EMBL/GenBank/DDBJ whole genome shotgun (WGS) entry which is preliminary data.</text>
</comment>
<proteinExistence type="predicted"/>
<reference evidence="2 3" key="1">
    <citation type="submission" date="2019-07" db="EMBL/GenBank/DDBJ databases">
        <title>Whole genome shotgun sequence of Pseudoalteromonas atlantica NBRC 103033.</title>
        <authorList>
            <person name="Hosoyama A."/>
            <person name="Uohara A."/>
            <person name="Ohji S."/>
            <person name="Ichikawa N."/>
        </authorList>
    </citation>
    <scope>NUCLEOTIDE SEQUENCE [LARGE SCALE GENOMIC DNA]</scope>
    <source>
        <strain evidence="2 3">NBRC 103033</strain>
    </source>
</reference>
<keyword evidence="1" id="KW-0732">Signal</keyword>
<keyword evidence="3" id="KW-1185">Reference proteome</keyword>
<evidence type="ECO:0000313" key="2">
    <source>
        <dbReference type="EMBL" id="GEK77922.1"/>
    </source>
</evidence>
<evidence type="ECO:0000256" key="1">
    <source>
        <dbReference type="SAM" id="SignalP"/>
    </source>
</evidence>